<proteinExistence type="predicted"/>
<dbReference type="AlphaFoldDB" id="A0A061FYY5"/>
<dbReference type="PROSITE" id="PS50118">
    <property type="entry name" value="HMG_BOX_2"/>
    <property type="match status" value="1"/>
</dbReference>
<keyword evidence="1" id="KW-0238">DNA-binding</keyword>
<sequence length="273" mass="31197">MAADFHSQEIPQKTVTPPSTPMPSMPLQLSGFLSGDTIQVEGDTGNLHFSVKFNVHNKCLSKNDSNFHFPSLNSLENDVSCQKSSFSSYVTPKSTQEIENRIVDSEPSMVENHGIETERTAKHDTTKRMAIMTRLRSGVISQVKYFPRISRKECRDLRSCMSMTMKRKRKKRETEDIVLEKLLQRRSCPVRPCSSYIFFVMASWGSVKCSSFGETSKRLSQMWCKLPHKDKKIYEDIALKDSARYRRQCMLLNCQVPDPSPRQNSSIDAHSAN</sequence>
<name>A0A061FYY5_THECC</name>
<dbReference type="HOGENOM" id="CLU_1020889_0_0_1"/>
<feature type="domain" description="HMG box" evidence="3">
    <location>
        <begin position="189"/>
        <end position="253"/>
    </location>
</feature>
<dbReference type="InterPro" id="IPR036910">
    <property type="entry name" value="HMG_box_dom_sf"/>
</dbReference>
<dbReference type="InParanoid" id="A0A061FYY5"/>
<reference evidence="4 5" key="1">
    <citation type="journal article" date="2013" name="Genome Biol.">
        <title>The genome sequence of the most widely cultivated cacao type and its use to identify candidate genes regulating pod color.</title>
        <authorList>
            <person name="Motamayor J.C."/>
            <person name="Mockaitis K."/>
            <person name="Schmutz J."/>
            <person name="Haiminen N."/>
            <person name="Iii D.L."/>
            <person name="Cornejo O."/>
            <person name="Findley S.D."/>
            <person name="Zheng P."/>
            <person name="Utro F."/>
            <person name="Royaert S."/>
            <person name="Saski C."/>
            <person name="Jenkins J."/>
            <person name="Podicheti R."/>
            <person name="Zhao M."/>
            <person name="Scheffler B.E."/>
            <person name="Stack J.C."/>
            <person name="Feltus F.A."/>
            <person name="Mustiga G.M."/>
            <person name="Amores F."/>
            <person name="Phillips W."/>
            <person name="Marelli J.P."/>
            <person name="May G.D."/>
            <person name="Shapiro H."/>
            <person name="Ma J."/>
            <person name="Bustamante C.D."/>
            <person name="Schnell R.J."/>
            <person name="Main D."/>
            <person name="Gilbert D."/>
            <person name="Parida L."/>
            <person name="Kuhn D.N."/>
        </authorList>
    </citation>
    <scope>NUCLEOTIDE SEQUENCE [LARGE SCALE GENOMIC DNA]</scope>
    <source>
        <strain evidence="5">cv. Matina 1-6</strain>
    </source>
</reference>
<dbReference type="CDD" id="cd00084">
    <property type="entry name" value="HMG-box_SF"/>
    <property type="match status" value="1"/>
</dbReference>
<dbReference type="OMA" id="FFVMASW"/>
<dbReference type="EMBL" id="CM001881">
    <property type="protein sequence ID" value="EOY22710.1"/>
    <property type="molecule type" value="Genomic_DNA"/>
</dbReference>
<dbReference type="InterPro" id="IPR009071">
    <property type="entry name" value="HMG_box_dom"/>
</dbReference>
<dbReference type="GO" id="GO:0003677">
    <property type="term" value="F:DNA binding"/>
    <property type="evidence" value="ECO:0007669"/>
    <property type="project" value="UniProtKB-UniRule"/>
</dbReference>
<dbReference type="eggNOG" id="ENOG502S2QR">
    <property type="taxonomic scope" value="Eukaryota"/>
</dbReference>
<evidence type="ECO:0000259" key="3">
    <source>
        <dbReference type="PROSITE" id="PS50118"/>
    </source>
</evidence>
<evidence type="ECO:0000313" key="4">
    <source>
        <dbReference type="EMBL" id="EOY22710.1"/>
    </source>
</evidence>
<protein>
    <submittedName>
        <fullName evidence="4">High mobility group protein TDP-1, putative</fullName>
    </submittedName>
</protein>
<keyword evidence="1" id="KW-0539">Nucleus</keyword>
<dbReference type="GO" id="GO:0005634">
    <property type="term" value="C:nucleus"/>
    <property type="evidence" value="ECO:0007669"/>
    <property type="project" value="UniProtKB-UniRule"/>
</dbReference>
<keyword evidence="5" id="KW-1185">Reference proteome</keyword>
<dbReference type="Proteomes" id="UP000026915">
    <property type="component" value="Chromosome 3"/>
</dbReference>
<accession>A0A061FYY5</accession>
<evidence type="ECO:0000313" key="5">
    <source>
        <dbReference type="Proteomes" id="UP000026915"/>
    </source>
</evidence>
<gene>
    <name evidence="4" type="ORF">TCM_014800</name>
</gene>
<evidence type="ECO:0000256" key="2">
    <source>
        <dbReference type="SAM" id="MobiDB-lite"/>
    </source>
</evidence>
<feature type="DNA-binding region" description="HMG box" evidence="1">
    <location>
        <begin position="189"/>
        <end position="253"/>
    </location>
</feature>
<dbReference type="SUPFAM" id="SSF47095">
    <property type="entry name" value="HMG-box"/>
    <property type="match status" value="1"/>
</dbReference>
<dbReference type="Gramene" id="EOY22710">
    <property type="protein sequence ID" value="EOY22710"/>
    <property type="gene ID" value="TCM_014800"/>
</dbReference>
<dbReference type="Gene3D" id="1.10.30.10">
    <property type="entry name" value="High mobility group box domain"/>
    <property type="match status" value="1"/>
</dbReference>
<feature type="region of interest" description="Disordered" evidence="2">
    <location>
        <begin position="1"/>
        <end position="24"/>
    </location>
</feature>
<evidence type="ECO:0000256" key="1">
    <source>
        <dbReference type="PROSITE-ProRule" id="PRU00267"/>
    </source>
</evidence>
<dbReference type="Pfam" id="PF00505">
    <property type="entry name" value="HMG_box"/>
    <property type="match status" value="1"/>
</dbReference>
<organism evidence="4 5">
    <name type="scientific">Theobroma cacao</name>
    <name type="common">Cacao</name>
    <name type="synonym">Cocoa</name>
    <dbReference type="NCBI Taxonomy" id="3641"/>
    <lineage>
        <taxon>Eukaryota</taxon>
        <taxon>Viridiplantae</taxon>
        <taxon>Streptophyta</taxon>
        <taxon>Embryophyta</taxon>
        <taxon>Tracheophyta</taxon>
        <taxon>Spermatophyta</taxon>
        <taxon>Magnoliopsida</taxon>
        <taxon>eudicotyledons</taxon>
        <taxon>Gunneridae</taxon>
        <taxon>Pentapetalae</taxon>
        <taxon>rosids</taxon>
        <taxon>malvids</taxon>
        <taxon>Malvales</taxon>
        <taxon>Malvaceae</taxon>
        <taxon>Byttnerioideae</taxon>
        <taxon>Theobroma</taxon>
    </lineage>
</organism>